<dbReference type="SUPFAM" id="SSF53335">
    <property type="entry name" value="S-adenosyl-L-methionine-dependent methyltransferases"/>
    <property type="match status" value="1"/>
</dbReference>
<dbReference type="CDD" id="cd02440">
    <property type="entry name" value="AdoMet_MTases"/>
    <property type="match status" value="1"/>
</dbReference>
<evidence type="ECO:0000313" key="2">
    <source>
        <dbReference type="Proteomes" id="UP000191408"/>
    </source>
</evidence>
<dbReference type="Proteomes" id="UP000191408">
    <property type="component" value="Unassembled WGS sequence"/>
</dbReference>
<name>A0A1V6N864_PENPO</name>
<gene>
    <name evidence="1" type="ORF">PENPOL_c019G04686</name>
</gene>
<dbReference type="EMBL" id="MDYM01000019">
    <property type="protein sequence ID" value="OQD60891.1"/>
    <property type="molecule type" value="Genomic_DNA"/>
</dbReference>
<comment type="caution">
    <text evidence="1">The sequence shown here is derived from an EMBL/GenBank/DDBJ whole genome shotgun (WGS) entry which is preliminary data.</text>
</comment>
<evidence type="ECO:0008006" key="3">
    <source>
        <dbReference type="Google" id="ProtNLM"/>
    </source>
</evidence>
<dbReference type="Gene3D" id="3.40.50.150">
    <property type="entry name" value="Vaccinia Virus protein VP39"/>
    <property type="match status" value="1"/>
</dbReference>
<organism evidence="1 2">
    <name type="scientific">Penicillium polonicum</name>
    <dbReference type="NCBI Taxonomy" id="60169"/>
    <lineage>
        <taxon>Eukaryota</taxon>
        <taxon>Fungi</taxon>
        <taxon>Dikarya</taxon>
        <taxon>Ascomycota</taxon>
        <taxon>Pezizomycotina</taxon>
        <taxon>Eurotiomycetes</taxon>
        <taxon>Eurotiomycetidae</taxon>
        <taxon>Eurotiales</taxon>
        <taxon>Aspergillaceae</taxon>
        <taxon>Penicillium</taxon>
    </lineage>
</organism>
<dbReference type="InterPro" id="IPR029063">
    <property type="entry name" value="SAM-dependent_MTases_sf"/>
</dbReference>
<reference evidence="2" key="1">
    <citation type="journal article" date="2017" name="Nat. Microbiol.">
        <title>Global analysis of biosynthetic gene clusters reveals vast potential of secondary metabolite production in Penicillium species.</title>
        <authorList>
            <person name="Nielsen J.C."/>
            <person name="Grijseels S."/>
            <person name="Prigent S."/>
            <person name="Ji B."/>
            <person name="Dainat J."/>
            <person name="Nielsen K.F."/>
            <person name="Frisvad J.C."/>
            <person name="Workman M."/>
            <person name="Nielsen J."/>
        </authorList>
    </citation>
    <scope>NUCLEOTIDE SEQUENCE [LARGE SCALE GENOMIC DNA]</scope>
    <source>
        <strain evidence="2">IBT 4502</strain>
    </source>
</reference>
<accession>A0A1V6N864</accession>
<evidence type="ECO:0000313" key="1">
    <source>
        <dbReference type="EMBL" id="OQD60891.1"/>
    </source>
</evidence>
<dbReference type="AlphaFoldDB" id="A0A1V6N864"/>
<keyword evidence="2" id="KW-1185">Reference proteome</keyword>
<protein>
    <recommendedName>
        <fullName evidence="3">Methyltransferase domain-containing protein</fullName>
    </recommendedName>
</protein>
<proteinExistence type="predicted"/>
<sequence length="469" mass="52479">MRVCLIQLSQGDVDITAPSDNGYPDPGLYTDQHTLENRVIRKDRINQDIDRAATENFDLFMILSGWHEDRTLGIQTVAYLEDSKIPFIGLPSWIIERCEIQYCPVGTKPCLQIENLVGVNASSPGMTGDEYACTVVELGHAPVALSPVLQSRMDCLRRASNPNLYDRICSLAEDAFHANDMHGCFWCTVLIRVTNEKPVLVSINPMPPIFLRQLSTEDWAIRESFPGSHRSLINSLIASCFLSHCPSPEHFKTVGQEYDEVAPKYDTVTEGICHDNVRKIATKYIYDGVVLDLACGTGLLARLKGEAQGLKSGHSNNPTKFIGVDLSPQMKTECLRCGWYERVLVGPIQCVLTTFNEVVDHIVCIGALHYLDSNELSLVLSRAFQLARCSVTFTIDEIPESYIAAQRSRGREFMHGINHVDEVNAYGIPVGWELADHWRCLGWKSPTTGDDVYIQVFRFECLDETSVLS</sequence>